<dbReference type="EMBL" id="CACVKT020006353">
    <property type="protein sequence ID" value="CAC5400973.1"/>
    <property type="molecule type" value="Genomic_DNA"/>
</dbReference>
<evidence type="ECO:0000313" key="2">
    <source>
        <dbReference type="EMBL" id="CAC5400973.1"/>
    </source>
</evidence>
<reference evidence="2 3" key="1">
    <citation type="submission" date="2020-06" db="EMBL/GenBank/DDBJ databases">
        <authorList>
            <person name="Li R."/>
            <person name="Bekaert M."/>
        </authorList>
    </citation>
    <scope>NUCLEOTIDE SEQUENCE [LARGE SCALE GENOMIC DNA]</scope>
    <source>
        <strain evidence="3">wild</strain>
    </source>
</reference>
<dbReference type="Proteomes" id="UP000507470">
    <property type="component" value="Unassembled WGS sequence"/>
</dbReference>
<protein>
    <recommendedName>
        <fullName evidence="4">C3H1-type domain-containing protein</fullName>
    </recommendedName>
</protein>
<feature type="region of interest" description="Disordered" evidence="1">
    <location>
        <begin position="345"/>
        <end position="389"/>
    </location>
</feature>
<sequence>MLRRTARKRKAKGQEITLPRNTTTRAEILTTGHKTKTSMPRPPTFSTAMSTSGPIPYATNVGSVISPHSGATYATASPQSSTSADTNTVSSHMHLTLTDNNVPMQNAGNQFINLTPTCTSNTNIPQMYIPQQIYGVNTDIAINVPQNIKDKIYKSEYIDLAVLLAQNMPSDSNTQKLVVQNGQFVLQSAPSLSRIFGIEVWTTAFIIFTSIYCNLHPGRFQELLKYMSIIRLGAKRCNNLGWKHYDELFRLRKAFDPTGSWATVDSELWLIYINDSTKNKNCSTGSASVNLNTGSNLKCYTFNYEGSCFKQPCFYKHVCMRCSAGHPVITCPNGQTLALHNQRPSYANPRFRSPRPQSRYNFSFRQPGSNPRQRPANAFMGHGAYPHKN</sequence>
<dbReference type="AlphaFoldDB" id="A0A6J8CWU0"/>
<dbReference type="PANTHER" id="PTHR35558:SF1">
    <property type="entry name" value="ENDONUCLEASE_EXONUCLEASE_PHOSPHATASE DOMAIN-CONTAINING PROTEIN"/>
    <property type="match status" value="1"/>
</dbReference>
<gene>
    <name evidence="2" type="ORF">MCOR_35113</name>
</gene>
<feature type="compositionally biased region" description="Polar residues" evidence="1">
    <location>
        <begin position="355"/>
        <end position="372"/>
    </location>
</feature>
<evidence type="ECO:0000256" key="1">
    <source>
        <dbReference type="SAM" id="MobiDB-lite"/>
    </source>
</evidence>
<proteinExistence type="predicted"/>
<evidence type="ECO:0008006" key="4">
    <source>
        <dbReference type="Google" id="ProtNLM"/>
    </source>
</evidence>
<dbReference type="PANTHER" id="PTHR35558">
    <property type="entry name" value="SGNH_HYDRO DOMAIN-CONTAINING PROTEIN"/>
    <property type="match status" value="1"/>
</dbReference>
<accession>A0A6J8CWU0</accession>
<dbReference type="OrthoDB" id="6149021at2759"/>
<evidence type="ECO:0000313" key="3">
    <source>
        <dbReference type="Proteomes" id="UP000507470"/>
    </source>
</evidence>
<keyword evidence="3" id="KW-1185">Reference proteome</keyword>
<organism evidence="2 3">
    <name type="scientific">Mytilus coruscus</name>
    <name type="common">Sea mussel</name>
    <dbReference type="NCBI Taxonomy" id="42192"/>
    <lineage>
        <taxon>Eukaryota</taxon>
        <taxon>Metazoa</taxon>
        <taxon>Spiralia</taxon>
        <taxon>Lophotrochozoa</taxon>
        <taxon>Mollusca</taxon>
        <taxon>Bivalvia</taxon>
        <taxon>Autobranchia</taxon>
        <taxon>Pteriomorphia</taxon>
        <taxon>Mytilida</taxon>
        <taxon>Mytiloidea</taxon>
        <taxon>Mytilidae</taxon>
        <taxon>Mytilinae</taxon>
        <taxon>Mytilus</taxon>
    </lineage>
</organism>
<name>A0A6J8CWU0_MYTCO</name>